<dbReference type="PANTHER" id="PTHR16301">
    <property type="entry name" value="IMPACT-RELATED"/>
    <property type="match status" value="1"/>
</dbReference>
<dbReference type="InterPro" id="IPR035647">
    <property type="entry name" value="EFG_III/V"/>
</dbReference>
<dbReference type="EC" id="3.4.13.9" evidence="4"/>
<dbReference type="RefSeq" id="WP_023440044.1">
    <property type="nucleotide sequence ID" value="NZ_CAKMBP010000004.1"/>
</dbReference>
<dbReference type="InterPro" id="IPR020568">
    <property type="entry name" value="Ribosomal_Su5_D2-typ_SF"/>
</dbReference>
<comment type="similarity">
    <text evidence="1">Belongs to the IMPACT family.</text>
</comment>
<sequence>MKPILSVKENFKIEQDIKKSRFITRIIPIQSEEEANQLLTEIRTTEAKANHNCFAYILGDQQDIQRASDDGEPSGTAGAPILEVLKRENLTNVLIVVTRYFGGIKLGAGGLIRAYGSSTSLAVNNAALIQLVDQELLSIKLDYQNNDQLVYYLEQHHLNQLETEYTTQVTTTISISKEQLEPLKKELIGLFSGNVAFKDLGTERVQIPYQKNEDDND</sequence>
<reference evidence="5" key="2">
    <citation type="submission" date="2020-11" db="EMBL/GenBank/DDBJ databases">
        <title>Antibiotic susceptibility profiles of Pediococcus pentosaceus from various origins and their implications for the safety assessment of strains with food-technology applications.</title>
        <authorList>
            <person name="Shani N."/>
            <person name="Oberhaensli S."/>
            <person name="Arias E."/>
        </authorList>
    </citation>
    <scope>NUCLEOTIDE SEQUENCE</scope>
    <source>
        <strain evidence="5">FAM 24207</strain>
    </source>
</reference>
<organism evidence="4 6">
    <name type="scientific">Pediococcus pentosaceus</name>
    <dbReference type="NCBI Taxonomy" id="1255"/>
    <lineage>
        <taxon>Bacteria</taxon>
        <taxon>Bacillati</taxon>
        <taxon>Bacillota</taxon>
        <taxon>Bacilli</taxon>
        <taxon>Lactobacillales</taxon>
        <taxon>Lactobacillaceae</taxon>
        <taxon>Pediococcus</taxon>
    </lineage>
</organism>
<protein>
    <submittedName>
        <fullName evidence="4">Xaa-Pro dipeptidase</fullName>
        <ecNumber evidence="4">3.4.13.9</ecNumber>
    </submittedName>
    <submittedName>
        <fullName evidence="5">YigZ family protein</fullName>
    </submittedName>
</protein>
<dbReference type="Proteomes" id="UP000196118">
    <property type="component" value="Chromosome"/>
</dbReference>
<dbReference type="GO" id="GO:0006446">
    <property type="term" value="P:regulation of translational initiation"/>
    <property type="evidence" value="ECO:0007669"/>
    <property type="project" value="TreeGrafter"/>
</dbReference>
<dbReference type="Pfam" id="PF09186">
    <property type="entry name" value="DUF1949"/>
    <property type="match status" value="1"/>
</dbReference>
<dbReference type="Gene3D" id="3.30.230.30">
    <property type="entry name" value="Impact, N-terminal domain"/>
    <property type="match status" value="1"/>
</dbReference>
<keyword evidence="4" id="KW-0224">Dipeptidase</keyword>
<feature type="domain" description="UPF0029" evidence="3">
    <location>
        <begin position="139"/>
        <end position="193"/>
    </location>
</feature>
<gene>
    <name evidence="5" type="ORF">ITQ90_05770</name>
    <name evidence="4" type="ORF">S100892_01741</name>
</gene>
<evidence type="ECO:0000313" key="4">
    <source>
        <dbReference type="EMBL" id="ARW20284.1"/>
    </source>
</evidence>
<dbReference type="AlphaFoldDB" id="A0A1Y0VS40"/>
<dbReference type="EMBL" id="JADOFP010000004">
    <property type="protein sequence ID" value="MBF7114994.1"/>
    <property type="molecule type" value="Genomic_DNA"/>
</dbReference>
<dbReference type="Pfam" id="PF01205">
    <property type="entry name" value="Impact_N"/>
    <property type="match status" value="1"/>
</dbReference>
<dbReference type="Gene3D" id="3.30.70.240">
    <property type="match status" value="1"/>
</dbReference>
<dbReference type="PROSITE" id="PS00910">
    <property type="entry name" value="UPF0029"/>
    <property type="match status" value="1"/>
</dbReference>
<dbReference type="PANTHER" id="PTHR16301:SF20">
    <property type="entry name" value="IMPACT FAMILY MEMBER YIGZ"/>
    <property type="match status" value="1"/>
</dbReference>
<evidence type="ECO:0000313" key="5">
    <source>
        <dbReference type="EMBL" id="MBF7114994.1"/>
    </source>
</evidence>
<dbReference type="InterPro" id="IPR015269">
    <property type="entry name" value="UPF0029_Impact_C"/>
</dbReference>
<dbReference type="InterPro" id="IPR036956">
    <property type="entry name" value="Impact_N_sf"/>
</dbReference>
<feature type="domain" description="Impact N-terminal" evidence="2">
    <location>
        <begin position="18"/>
        <end position="122"/>
    </location>
</feature>
<dbReference type="GO" id="GO:0102009">
    <property type="term" value="F:proline dipeptidase activity"/>
    <property type="evidence" value="ECO:0007669"/>
    <property type="project" value="UniProtKB-EC"/>
</dbReference>
<proteinExistence type="inferred from homology"/>
<dbReference type="NCBIfam" id="TIGR00257">
    <property type="entry name" value="IMPACT_YIGZ"/>
    <property type="match status" value="1"/>
</dbReference>
<dbReference type="InterPro" id="IPR015796">
    <property type="entry name" value="Impact_YigZ-like"/>
</dbReference>
<evidence type="ECO:0000313" key="6">
    <source>
        <dbReference type="Proteomes" id="UP000196118"/>
    </source>
</evidence>
<accession>A0A1Y0VS40</accession>
<keyword evidence="4" id="KW-0645">Protease</keyword>
<accession>A0A8G0ZG43</accession>
<dbReference type="SUPFAM" id="SSF54980">
    <property type="entry name" value="EF-G C-terminal domain-like"/>
    <property type="match status" value="1"/>
</dbReference>
<dbReference type="InterPro" id="IPR001498">
    <property type="entry name" value="Impact_N"/>
</dbReference>
<evidence type="ECO:0000256" key="1">
    <source>
        <dbReference type="ARBA" id="ARBA00007665"/>
    </source>
</evidence>
<dbReference type="Proteomes" id="UP001194632">
    <property type="component" value="Unassembled WGS sequence"/>
</dbReference>
<reference evidence="4 6" key="1">
    <citation type="submission" date="2017-05" db="EMBL/GenBank/DDBJ databases">
        <title>Genome sequence of Pediococcus pentosaceus strain SRCM100892.</title>
        <authorList>
            <person name="Cho S.H."/>
        </authorList>
    </citation>
    <scope>NUCLEOTIDE SEQUENCE [LARGE SCALE GENOMIC DNA]</scope>
    <source>
        <strain evidence="4 6">SRCM100892</strain>
    </source>
</reference>
<keyword evidence="4" id="KW-0378">Hydrolase</keyword>
<evidence type="ECO:0000259" key="3">
    <source>
        <dbReference type="Pfam" id="PF09186"/>
    </source>
</evidence>
<dbReference type="GO" id="GO:0005737">
    <property type="term" value="C:cytoplasm"/>
    <property type="evidence" value="ECO:0007669"/>
    <property type="project" value="TreeGrafter"/>
</dbReference>
<dbReference type="SUPFAM" id="SSF54211">
    <property type="entry name" value="Ribosomal protein S5 domain 2-like"/>
    <property type="match status" value="1"/>
</dbReference>
<dbReference type="EMBL" id="CP021474">
    <property type="protein sequence ID" value="ARW20284.1"/>
    <property type="molecule type" value="Genomic_DNA"/>
</dbReference>
<evidence type="ECO:0000259" key="2">
    <source>
        <dbReference type="Pfam" id="PF01205"/>
    </source>
</evidence>
<name>A0A1Y0VS40_PEDPE</name>
<dbReference type="InterPro" id="IPR023582">
    <property type="entry name" value="Impact"/>
</dbReference>
<dbReference type="InterPro" id="IPR020569">
    <property type="entry name" value="UPF0029_Impact_CS"/>
</dbReference>